<keyword evidence="1" id="KW-0677">Repeat</keyword>
<keyword evidence="5" id="KW-1185">Reference proteome</keyword>
<feature type="region of interest" description="Disordered" evidence="2">
    <location>
        <begin position="74"/>
        <end position="93"/>
    </location>
</feature>
<dbReference type="STRING" id="71717.A0A4Y7T156"/>
<evidence type="ECO:0000256" key="2">
    <source>
        <dbReference type="SAM" id="MobiDB-lite"/>
    </source>
</evidence>
<dbReference type="InterPro" id="IPR027417">
    <property type="entry name" value="P-loop_NTPase"/>
</dbReference>
<dbReference type="PANTHER" id="PTHR10039">
    <property type="entry name" value="AMELOGENIN"/>
    <property type="match status" value="1"/>
</dbReference>
<name>A0A4Y7T156_COPMI</name>
<evidence type="ECO:0000313" key="4">
    <source>
        <dbReference type="EMBL" id="TEB27897.1"/>
    </source>
</evidence>
<protein>
    <recommendedName>
        <fullName evidence="3">Nephrocystin 3-like N-terminal domain-containing protein</fullName>
    </recommendedName>
</protein>
<evidence type="ECO:0000256" key="1">
    <source>
        <dbReference type="ARBA" id="ARBA00022737"/>
    </source>
</evidence>
<proteinExistence type="predicted"/>
<feature type="domain" description="Nephrocystin 3-like N-terminal" evidence="3">
    <location>
        <begin position="147"/>
        <end position="316"/>
    </location>
</feature>
<accession>A0A4Y7T156</accession>
<dbReference type="AlphaFoldDB" id="A0A4Y7T156"/>
<gene>
    <name evidence="4" type="ORF">FA13DRAFT_841388</name>
</gene>
<reference evidence="4 5" key="1">
    <citation type="journal article" date="2019" name="Nat. Ecol. Evol.">
        <title>Megaphylogeny resolves global patterns of mushroom evolution.</title>
        <authorList>
            <person name="Varga T."/>
            <person name="Krizsan K."/>
            <person name="Foldi C."/>
            <person name="Dima B."/>
            <person name="Sanchez-Garcia M."/>
            <person name="Sanchez-Ramirez S."/>
            <person name="Szollosi G.J."/>
            <person name="Szarkandi J.G."/>
            <person name="Papp V."/>
            <person name="Albert L."/>
            <person name="Andreopoulos W."/>
            <person name="Angelini C."/>
            <person name="Antonin V."/>
            <person name="Barry K.W."/>
            <person name="Bougher N.L."/>
            <person name="Buchanan P."/>
            <person name="Buyck B."/>
            <person name="Bense V."/>
            <person name="Catcheside P."/>
            <person name="Chovatia M."/>
            <person name="Cooper J."/>
            <person name="Damon W."/>
            <person name="Desjardin D."/>
            <person name="Finy P."/>
            <person name="Geml J."/>
            <person name="Haridas S."/>
            <person name="Hughes K."/>
            <person name="Justo A."/>
            <person name="Karasinski D."/>
            <person name="Kautmanova I."/>
            <person name="Kiss B."/>
            <person name="Kocsube S."/>
            <person name="Kotiranta H."/>
            <person name="LaButti K.M."/>
            <person name="Lechner B.E."/>
            <person name="Liimatainen K."/>
            <person name="Lipzen A."/>
            <person name="Lukacs Z."/>
            <person name="Mihaltcheva S."/>
            <person name="Morgado L.N."/>
            <person name="Niskanen T."/>
            <person name="Noordeloos M.E."/>
            <person name="Ohm R.A."/>
            <person name="Ortiz-Santana B."/>
            <person name="Ovrebo C."/>
            <person name="Racz N."/>
            <person name="Riley R."/>
            <person name="Savchenko A."/>
            <person name="Shiryaev A."/>
            <person name="Soop K."/>
            <person name="Spirin V."/>
            <person name="Szebenyi C."/>
            <person name="Tomsovsky M."/>
            <person name="Tulloss R.E."/>
            <person name="Uehling J."/>
            <person name="Grigoriev I.V."/>
            <person name="Vagvolgyi C."/>
            <person name="Papp T."/>
            <person name="Martin F.M."/>
            <person name="Miettinen O."/>
            <person name="Hibbett D.S."/>
            <person name="Nagy L.G."/>
        </authorList>
    </citation>
    <scope>NUCLEOTIDE SEQUENCE [LARGE SCALE GENOMIC DNA]</scope>
    <source>
        <strain evidence="4 5">FP101781</strain>
    </source>
</reference>
<evidence type="ECO:0000259" key="3">
    <source>
        <dbReference type="Pfam" id="PF24883"/>
    </source>
</evidence>
<evidence type="ECO:0000313" key="5">
    <source>
        <dbReference type="Proteomes" id="UP000298030"/>
    </source>
</evidence>
<dbReference type="PANTHER" id="PTHR10039:SF17">
    <property type="entry name" value="FUNGAL STAND N-TERMINAL GOODBYE DOMAIN-CONTAINING PROTEIN-RELATED"/>
    <property type="match status" value="1"/>
</dbReference>
<dbReference type="InterPro" id="IPR056884">
    <property type="entry name" value="NPHP3-like_N"/>
</dbReference>
<dbReference type="Proteomes" id="UP000298030">
    <property type="component" value="Unassembled WGS sequence"/>
</dbReference>
<comment type="caution">
    <text evidence="4">The sequence shown here is derived from an EMBL/GenBank/DDBJ whole genome shotgun (WGS) entry which is preliminary data.</text>
</comment>
<dbReference type="Gene3D" id="3.40.50.300">
    <property type="entry name" value="P-loop containing nucleotide triphosphate hydrolases"/>
    <property type="match status" value="1"/>
</dbReference>
<organism evidence="4 5">
    <name type="scientific">Coprinellus micaceus</name>
    <name type="common">Glistening ink-cap mushroom</name>
    <name type="synonym">Coprinus micaceus</name>
    <dbReference type="NCBI Taxonomy" id="71717"/>
    <lineage>
        <taxon>Eukaryota</taxon>
        <taxon>Fungi</taxon>
        <taxon>Dikarya</taxon>
        <taxon>Basidiomycota</taxon>
        <taxon>Agaricomycotina</taxon>
        <taxon>Agaricomycetes</taxon>
        <taxon>Agaricomycetidae</taxon>
        <taxon>Agaricales</taxon>
        <taxon>Agaricineae</taxon>
        <taxon>Psathyrellaceae</taxon>
        <taxon>Coprinellus</taxon>
    </lineage>
</organism>
<dbReference type="SUPFAM" id="SSF52540">
    <property type="entry name" value="P-loop containing nucleoside triphosphate hydrolases"/>
    <property type="match status" value="1"/>
</dbReference>
<dbReference type="EMBL" id="QPFP01000036">
    <property type="protein sequence ID" value="TEB27897.1"/>
    <property type="molecule type" value="Genomic_DNA"/>
</dbReference>
<dbReference type="Pfam" id="PF24883">
    <property type="entry name" value="NPHP3_N"/>
    <property type="match status" value="1"/>
</dbReference>
<dbReference type="OrthoDB" id="1577640at2759"/>
<sequence length="820" mass="91592">MNTSHWKCQAPQTADPTLPEGPSIHHHYGPVHIEQAQNVNTGPNYGTLSQHVACGGQPPLLFSDALPLALRPIPDASHTRDRRRSPPNSSCLSGTRKVVLGRLMGWAMDAHFEEPEQADNDGGGYEGDWEPLTWSPSPPETPPMPRGNQHVLWLCGPAGDGKSAVSQAICEMLQEQGRLLASFFFFRGSGDRSRIARFIVTLASQMVEVLPESTPLVAAALRSPSLQGSAVATQFHKLIVQPFRAVMAPAHNSEVGSVSLGKRPRSPTNLSGPYTIVVDGFDECDDRDDVADLIEAILELFDQNRNLPLRFLIVSRLATHIQGRLQGSQVHTENLHDHNAREDIVALADHTFKEAAKRYRVIRSFGRQWSSKEETQQLIRQADGSFIFIRTLLNFILGLESSRDDGMTPMERFQLSLGMNGLDSLYLDILDRSKHIPHFLDVILIITQLSPTLDFPLSISQMALILHIPPSNATNVLIPLQSIIYVPEDDDTPVRPFHASFIDFARDERRSGSLIPSSWMKNRQEELCYQILEQFPSRARRGLDLVPWIPHGWMTGLSSSQWVRLAGMVSTEPRPKRSIKFFLTCALRLMPRQALVIGLALFFACKEEKLGRYGPGLYPGRVRAAFPFIQFAEGDREEQYAEIQGLVYALERLTDEHRSCVQDELADQLQRPFQLHDPSISRCAVMHSMLEIMNMPYPSFPYELYWIEHLAVAIRAADVTTDLKDNIHAHTADREEVSAFLRSPYIPTKTEWVHRLTNGASETSGLCRAQWGAVIALQSRFPGLLATTPVLESAPGRYVVKAVGLCLSPRSSSWLSVVGL</sequence>